<evidence type="ECO:0008006" key="5">
    <source>
        <dbReference type="Google" id="ProtNLM"/>
    </source>
</evidence>
<evidence type="ECO:0000256" key="2">
    <source>
        <dbReference type="SAM" id="SignalP"/>
    </source>
</evidence>
<comment type="caution">
    <text evidence="3">The sequence shown here is derived from an EMBL/GenBank/DDBJ whole genome shotgun (WGS) entry which is preliminary data.</text>
</comment>
<protein>
    <recommendedName>
        <fullName evidence="5">Lipoprotein</fullName>
    </recommendedName>
</protein>
<feature type="signal peptide" evidence="2">
    <location>
        <begin position="1"/>
        <end position="28"/>
    </location>
</feature>
<evidence type="ECO:0000313" key="4">
    <source>
        <dbReference type="Proteomes" id="UP000824239"/>
    </source>
</evidence>
<dbReference type="Proteomes" id="UP000824239">
    <property type="component" value="Unassembled WGS sequence"/>
</dbReference>
<name>A0A9D1DGU7_9FIRM</name>
<dbReference type="AlphaFoldDB" id="A0A9D1DGU7"/>
<reference evidence="3" key="1">
    <citation type="submission" date="2020-10" db="EMBL/GenBank/DDBJ databases">
        <authorList>
            <person name="Gilroy R."/>
        </authorList>
    </citation>
    <scope>NUCLEOTIDE SEQUENCE</scope>
    <source>
        <strain evidence="3">ChiBcec15-4380</strain>
    </source>
</reference>
<feature type="compositionally biased region" description="Acidic residues" evidence="1">
    <location>
        <begin position="63"/>
        <end position="77"/>
    </location>
</feature>
<reference evidence="3" key="2">
    <citation type="journal article" date="2021" name="PeerJ">
        <title>Extensive microbial diversity within the chicken gut microbiome revealed by metagenomics and culture.</title>
        <authorList>
            <person name="Gilroy R."/>
            <person name="Ravi A."/>
            <person name="Getino M."/>
            <person name="Pursley I."/>
            <person name="Horton D.L."/>
            <person name="Alikhan N.F."/>
            <person name="Baker D."/>
            <person name="Gharbi K."/>
            <person name="Hall N."/>
            <person name="Watson M."/>
            <person name="Adriaenssens E.M."/>
            <person name="Foster-Nyarko E."/>
            <person name="Jarju S."/>
            <person name="Secka A."/>
            <person name="Antonio M."/>
            <person name="Oren A."/>
            <person name="Chaudhuri R.R."/>
            <person name="La Ragione R."/>
            <person name="Hildebrand F."/>
            <person name="Pallen M.J."/>
        </authorList>
    </citation>
    <scope>NUCLEOTIDE SEQUENCE</scope>
    <source>
        <strain evidence="3">ChiBcec15-4380</strain>
    </source>
</reference>
<proteinExistence type="predicted"/>
<keyword evidence="2" id="KW-0732">Signal</keyword>
<gene>
    <name evidence="3" type="ORF">IAA53_03680</name>
</gene>
<dbReference type="EMBL" id="DVHE01000027">
    <property type="protein sequence ID" value="HIR50374.1"/>
    <property type="molecule type" value="Genomic_DNA"/>
</dbReference>
<organism evidence="3 4">
    <name type="scientific">Candidatus Avoscillospira avicola</name>
    <dbReference type="NCBI Taxonomy" id="2840706"/>
    <lineage>
        <taxon>Bacteria</taxon>
        <taxon>Bacillati</taxon>
        <taxon>Bacillota</taxon>
        <taxon>Clostridia</taxon>
        <taxon>Eubacteriales</taxon>
        <taxon>Oscillospiraceae</taxon>
        <taxon>Oscillospiraceae incertae sedis</taxon>
        <taxon>Candidatus Avoscillospira</taxon>
    </lineage>
</organism>
<accession>A0A9D1DGU7</accession>
<evidence type="ECO:0000256" key="1">
    <source>
        <dbReference type="SAM" id="MobiDB-lite"/>
    </source>
</evidence>
<dbReference type="PROSITE" id="PS51257">
    <property type="entry name" value="PROKAR_LIPOPROTEIN"/>
    <property type="match status" value="1"/>
</dbReference>
<feature type="region of interest" description="Disordered" evidence="1">
    <location>
        <begin position="34"/>
        <end position="79"/>
    </location>
</feature>
<evidence type="ECO:0000313" key="3">
    <source>
        <dbReference type="EMBL" id="HIR50374.1"/>
    </source>
</evidence>
<sequence>MTNKLRWFAALSFLCAVVLLVGCRQSFAPEKDAELVQTQDAQEGREEKQPAAAPSAGEHAAEPAEEAPLEEGVEEPLPEAPANPVDLDYYFMGSLYGMGDNPSFSSLFDAPDGLSRLKEFYGELNKTFDRVEYHPQSLEYVGTYTGDVKFSANGSVNGMGDDNNCHTQLKTLMIGKSIYGAFDNVVEIGSNFQEEDFQVEAVTDVIPVILGYDYLEIYDVGDMLALSLHTQPLTFQVIGFLQKNAVLQFNMDIPLDQHIIVPFYDIAYEPTDDVNAYYQEIYYSQKCEGFVSIDSTADAEQMFQDVQALAEQYDLLFAVTPVKLNVSDTLHVQVFPSDASKYVSKHGISSDSKTAGNAL</sequence>
<feature type="chain" id="PRO_5039018710" description="Lipoprotein" evidence="2">
    <location>
        <begin position="29"/>
        <end position="359"/>
    </location>
</feature>